<dbReference type="AlphaFoldDB" id="A0AAD6J2N6"/>
<gene>
    <name evidence="13" type="ORF">Dda_1845</name>
</gene>
<dbReference type="PROSITE" id="PS50192">
    <property type="entry name" value="T_SNARE"/>
    <property type="match status" value="1"/>
</dbReference>
<dbReference type="InterPro" id="IPR010989">
    <property type="entry name" value="SNARE"/>
</dbReference>
<evidence type="ECO:0000256" key="6">
    <source>
        <dbReference type="ARBA" id="ARBA00022989"/>
    </source>
</evidence>
<evidence type="ECO:0000256" key="11">
    <source>
        <dbReference type="SAM" id="Phobius"/>
    </source>
</evidence>
<evidence type="ECO:0000256" key="3">
    <source>
        <dbReference type="ARBA" id="ARBA00022448"/>
    </source>
</evidence>
<feature type="domain" description="T-SNARE coiled-coil homology" evidence="12">
    <location>
        <begin position="273"/>
        <end position="335"/>
    </location>
</feature>
<feature type="compositionally biased region" description="Low complexity" evidence="10">
    <location>
        <begin position="10"/>
        <end position="45"/>
    </location>
</feature>
<evidence type="ECO:0000313" key="13">
    <source>
        <dbReference type="EMBL" id="KAJ6263283.1"/>
    </source>
</evidence>
<evidence type="ECO:0000256" key="1">
    <source>
        <dbReference type="ARBA" id="ARBA00004409"/>
    </source>
</evidence>
<feature type="region of interest" description="Disordered" evidence="10">
    <location>
        <begin position="370"/>
        <end position="430"/>
    </location>
</feature>
<keyword evidence="9 11" id="KW-0472">Membrane</keyword>
<comment type="similarity">
    <text evidence="2">Belongs to the syntaxin family.</text>
</comment>
<keyword evidence="7" id="KW-0333">Golgi apparatus</keyword>
<dbReference type="Gene3D" id="1.20.58.70">
    <property type="match status" value="1"/>
</dbReference>
<dbReference type="PANTHER" id="PTHR19957">
    <property type="entry name" value="SYNTAXIN"/>
    <property type="match status" value="1"/>
</dbReference>
<evidence type="ECO:0000256" key="2">
    <source>
        <dbReference type="ARBA" id="ARBA00009063"/>
    </source>
</evidence>
<dbReference type="SUPFAM" id="SSF47661">
    <property type="entry name" value="t-snare proteins"/>
    <property type="match status" value="1"/>
</dbReference>
<keyword evidence="3" id="KW-0813">Transport</keyword>
<keyword evidence="14" id="KW-1185">Reference proteome</keyword>
<evidence type="ECO:0000259" key="12">
    <source>
        <dbReference type="PROSITE" id="PS50192"/>
    </source>
</evidence>
<feature type="transmembrane region" description="Helical" evidence="11">
    <location>
        <begin position="488"/>
        <end position="513"/>
    </location>
</feature>
<dbReference type="Proteomes" id="UP001221413">
    <property type="component" value="Unassembled WGS sequence"/>
</dbReference>
<dbReference type="GO" id="GO:0048278">
    <property type="term" value="P:vesicle docking"/>
    <property type="evidence" value="ECO:0007669"/>
    <property type="project" value="TreeGrafter"/>
</dbReference>
<organism evidence="13 14">
    <name type="scientific">Drechslerella dactyloides</name>
    <name type="common">Nematode-trapping fungus</name>
    <name type="synonym">Arthrobotrys dactyloides</name>
    <dbReference type="NCBI Taxonomy" id="74499"/>
    <lineage>
        <taxon>Eukaryota</taxon>
        <taxon>Fungi</taxon>
        <taxon>Dikarya</taxon>
        <taxon>Ascomycota</taxon>
        <taxon>Pezizomycotina</taxon>
        <taxon>Orbiliomycetes</taxon>
        <taxon>Orbiliales</taxon>
        <taxon>Orbiliaceae</taxon>
        <taxon>Drechslerella</taxon>
    </lineage>
</organism>
<dbReference type="PANTHER" id="PTHR19957:SF83">
    <property type="entry name" value="SYNTAXIN-16"/>
    <property type="match status" value="1"/>
</dbReference>
<dbReference type="FunFam" id="1.20.58.70:FF:000021">
    <property type="entry name" value="SNARE complex subunit (Tlg2)"/>
    <property type="match status" value="1"/>
</dbReference>
<dbReference type="GO" id="GO:0000139">
    <property type="term" value="C:Golgi membrane"/>
    <property type="evidence" value="ECO:0007669"/>
    <property type="project" value="UniProtKB-SubCell"/>
</dbReference>
<dbReference type="GO" id="GO:0031201">
    <property type="term" value="C:SNARE complex"/>
    <property type="evidence" value="ECO:0007669"/>
    <property type="project" value="TreeGrafter"/>
</dbReference>
<dbReference type="CDD" id="cd15845">
    <property type="entry name" value="SNARE_syntaxin16"/>
    <property type="match status" value="1"/>
</dbReference>
<name>A0AAD6J2N6_DREDA</name>
<sequence>MQDLAPANRSVSLSPSSQPPSIYTSSTSTSTIAILSTTTTSSSKTYDLLPSYSHRPAKRPRFAPANDYQDEDRRGLLSADDFDTNGHADSAGGGDAIIEMDRLPPRWADISDEVAEHLADIARMSSKLDKLHAKHVLPGFDDNSRSAEEGEIESLTTDITAKFHECQAAIKRIERLAKAASATASSNAEEVMSRNIQISLATKVQASSASFRKKQAAYLKRLRGLSGFTPPIERSGSPNPAYTATSSLLLDEENDISYSRTALQQSATLTSNDNTIMQREREITDIANGILELADIFKELQTMIIDQGTLLDRIDYNVELMKTNVRAAEKELVVASGYQRRSTKRKAMLLLVICIVGVIILLSLKPRRGGGDAAAAHPPLPDGKEAGVPGLMNPGGGNRINHPGGGGDGDPGGGGGTTGDPDATTPVRPKESMRVMHRRGDIKRNSRRRRLASLEHDKPPGFTHTIYTKGGAILPLLLLLLPHPQMQLHLIIALPPLLCLHTLLPLLFLFFLADPLRLVRLALRDVHLPPLHHDLALALRPSAKLTLHQLAERALPARQLREGTFLRHAAVGAEHDYPLAALDRGQTDYDVRFFDDCPRDCDSLPLAAAELRPSWSDWEAYEIADELAVRAPGSAHNLLPRRSRLPVRNILSDRAGEQHGLLRYYADLTPQRLDVELFQIHAVDQNPPGVRTVKPK</sequence>
<keyword evidence="5" id="KW-0653">Protein transport</keyword>
<dbReference type="GO" id="GO:0006906">
    <property type="term" value="P:vesicle fusion"/>
    <property type="evidence" value="ECO:0007669"/>
    <property type="project" value="TreeGrafter"/>
</dbReference>
<evidence type="ECO:0000256" key="7">
    <source>
        <dbReference type="ARBA" id="ARBA00023034"/>
    </source>
</evidence>
<keyword evidence="8" id="KW-0175">Coiled coil</keyword>
<evidence type="ECO:0000256" key="4">
    <source>
        <dbReference type="ARBA" id="ARBA00022692"/>
    </source>
</evidence>
<reference evidence="13" key="1">
    <citation type="submission" date="2023-01" db="EMBL/GenBank/DDBJ databases">
        <title>The chitinases involved in constricting ring structure development in the nematode-trapping fungus Drechslerella dactyloides.</title>
        <authorList>
            <person name="Wang R."/>
            <person name="Zhang L."/>
            <person name="Tang P."/>
            <person name="Li S."/>
            <person name="Liang L."/>
        </authorList>
    </citation>
    <scope>NUCLEOTIDE SEQUENCE</scope>
    <source>
        <strain evidence="13">YMF1.00031</strain>
    </source>
</reference>
<protein>
    <submittedName>
        <fullName evidence="13">Syntaxin-16</fullName>
    </submittedName>
</protein>
<dbReference type="InterPro" id="IPR045242">
    <property type="entry name" value="Syntaxin"/>
</dbReference>
<feature type="region of interest" description="Disordered" evidence="10">
    <location>
        <begin position="1"/>
        <end position="71"/>
    </location>
</feature>
<dbReference type="SMART" id="SM00397">
    <property type="entry name" value="t_SNARE"/>
    <property type="match status" value="1"/>
</dbReference>
<feature type="transmembrane region" description="Helical" evidence="11">
    <location>
        <begin position="347"/>
        <end position="364"/>
    </location>
</feature>
<evidence type="ECO:0000256" key="10">
    <source>
        <dbReference type="SAM" id="MobiDB-lite"/>
    </source>
</evidence>
<feature type="region of interest" description="Disordered" evidence="10">
    <location>
        <begin position="77"/>
        <end position="96"/>
    </location>
</feature>
<dbReference type="EMBL" id="JAQGDS010000002">
    <property type="protein sequence ID" value="KAJ6263283.1"/>
    <property type="molecule type" value="Genomic_DNA"/>
</dbReference>
<dbReference type="InterPro" id="IPR000727">
    <property type="entry name" value="T_SNARE_dom"/>
</dbReference>
<comment type="caution">
    <text evidence="13">The sequence shown here is derived from an EMBL/GenBank/DDBJ whole genome shotgun (WGS) entry which is preliminary data.</text>
</comment>
<evidence type="ECO:0000256" key="5">
    <source>
        <dbReference type="ARBA" id="ARBA00022927"/>
    </source>
</evidence>
<comment type="subcellular location">
    <subcellularLocation>
        <location evidence="1">Golgi apparatus membrane</location>
        <topology evidence="1">Single-pass type IV membrane protein</topology>
    </subcellularLocation>
</comment>
<dbReference type="GO" id="GO:0000149">
    <property type="term" value="F:SNARE binding"/>
    <property type="evidence" value="ECO:0007669"/>
    <property type="project" value="TreeGrafter"/>
</dbReference>
<dbReference type="Pfam" id="PF05739">
    <property type="entry name" value="SNARE"/>
    <property type="match status" value="1"/>
</dbReference>
<feature type="compositionally biased region" description="Gly residues" evidence="10">
    <location>
        <begin position="393"/>
        <end position="418"/>
    </location>
</feature>
<evidence type="ECO:0000256" key="9">
    <source>
        <dbReference type="ARBA" id="ARBA00023136"/>
    </source>
</evidence>
<evidence type="ECO:0000313" key="14">
    <source>
        <dbReference type="Proteomes" id="UP001221413"/>
    </source>
</evidence>
<dbReference type="InterPro" id="IPR006012">
    <property type="entry name" value="Syntaxin/epimorphin_CS"/>
</dbReference>
<dbReference type="PROSITE" id="PS00914">
    <property type="entry name" value="SYNTAXIN"/>
    <property type="match status" value="1"/>
</dbReference>
<accession>A0AAD6J2N6</accession>
<evidence type="ECO:0000256" key="8">
    <source>
        <dbReference type="ARBA" id="ARBA00023054"/>
    </source>
</evidence>
<keyword evidence="4 11" id="KW-0812">Transmembrane</keyword>
<dbReference type="GO" id="GO:0005484">
    <property type="term" value="F:SNAP receptor activity"/>
    <property type="evidence" value="ECO:0007669"/>
    <property type="project" value="InterPro"/>
</dbReference>
<keyword evidence="6 11" id="KW-1133">Transmembrane helix</keyword>
<dbReference type="GO" id="GO:0006886">
    <property type="term" value="P:intracellular protein transport"/>
    <property type="evidence" value="ECO:0007669"/>
    <property type="project" value="InterPro"/>
</dbReference>
<proteinExistence type="inferred from homology"/>